<dbReference type="EMBL" id="BMMS01000042">
    <property type="protein sequence ID" value="GGO99108.1"/>
    <property type="molecule type" value="Genomic_DNA"/>
</dbReference>
<name>A0A918E2E3_9ACTN</name>
<protein>
    <submittedName>
        <fullName evidence="1">Uncharacterized protein</fullName>
    </submittedName>
</protein>
<accession>A0A918E2E3</accession>
<gene>
    <name evidence="1" type="ORF">GCM10012280_64820</name>
</gene>
<sequence length="177" mass="19636">MPPVPPRAARTDTQKINKDVAAIVARAAHAAAPCLGLTPHVLLRRLIQDTTREEVTKDSLRGLELGLSRKEAAGQAAVNLIRRTTTALRRADDFTEGSVIGQRRRVPGRLEYDLCLFGIWHRYVLHAPTAVHPTGLLRVHRFGPEDTGEQPQYDVRLFTPASTGTYERMARNIVALT</sequence>
<comment type="caution">
    <text evidence="1">The sequence shown here is derived from an EMBL/GenBank/DDBJ whole genome shotgun (WGS) entry which is preliminary data.</text>
</comment>
<dbReference type="RefSeq" id="WP_189135402.1">
    <property type="nucleotide sequence ID" value="NZ_BMMS01000042.1"/>
</dbReference>
<proteinExistence type="predicted"/>
<dbReference type="AlphaFoldDB" id="A0A918E2E3"/>
<reference evidence="1" key="1">
    <citation type="journal article" date="2014" name="Int. J. Syst. Evol. Microbiol.">
        <title>Complete genome sequence of Corynebacterium casei LMG S-19264T (=DSM 44701T), isolated from a smear-ripened cheese.</title>
        <authorList>
            <consortium name="US DOE Joint Genome Institute (JGI-PGF)"/>
            <person name="Walter F."/>
            <person name="Albersmeier A."/>
            <person name="Kalinowski J."/>
            <person name="Ruckert C."/>
        </authorList>
    </citation>
    <scope>NUCLEOTIDE SEQUENCE</scope>
    <source>
        <strain evidence="1">CGMCC 4.7201</strain>
    </source>
</reference>
<evidence type="ECO:0000313" key="2">
    <source>
        <dbReference type="Proteomes" id="UP000641932"/>
    </source>
</evidence>
<dbReference type="Proteomes" id="UP000641932">
    <property type="component" value="Unassembled WGS sequence"/>
</dbReference>
<organism evidence="1 2">
    <name type="scientific">Wenjunlia tyrosinilytica</name>
    <dbReference type="NCBI Taxonomy" id="1544741"/>
    <lineage>
        <taxon>Bacteria</taxon>
        <taxon>Bacillati</taxon>
        <taxon>Actinomycetota</taxon>
        <taxon>Actinomycetes</taxon>
        <taxon>Kitasatosporales</taxon>
        <taxon>Streptomycetaceae</taxon>
        <taxon>Wenjunlia</taxon>
    </lineage>
</organism>
<evidence type="ECO:0000313" key="1">
    <source>
        <dbReference type="EMBL" id="GGO99108.1"/>
    </source>
</evidence>
<reference evidence="1" key="2">
    <citation type="submission" date="2020-09" db="EMBL/GenBank/DDBJ databases">
        <authorList>
            <person name="Sun Q."/>
            <person name="Zhou Y."/>
        </authorList>
    </citation>
    <scope>NUCLEOTIDE SEQUENCE</scope>
    <source>
        <strain evidence="1">CGMCC 4.7201</strain>
    </source>
</reference>
<keyword evidence="2" id="KW-1185">Reference proteome</keyword>